<evidence type="ECO:0008006" key="3">
    <source>
        <dbReference type="Google" id="ProtNLM"/>
    </source>
</evidence>
<evidence type="ECO:0000313" key="1">
    <source>
        <dbReference type="Ensembl" id="ENSSDUP00000013518.1"/>
    </source>
</evidence>
<accession>A0A3B4U5R5</accession>
<dbReference type="GO" id="GO:0006955">
    <property type="term" value="P:immune response"/>
    <property type="evidence" value="ECO:0007669"/>
    <property type="project" value="TreeGrafter"/>
</dbReference>
<sequence>MRLEGTSQEVTRSSRLQPLSLSFPLKGAPPVFFTLLPSYSCCCTSRLRAEVVMEKQTGEKNSFFSIFGPQPPTTATTSAQPTISTAVDIKDAFSMFTTSISSTDQKNPLALKLPTVKHQTKQKRRDVDSTETSSGFRFETAAQPDTATALGASDALGKVSSTEQRAAQPFTFTAVQRMLDSQWRDVEWTDEQKTSLIKSVSSYRPSCEVVTQARVLLLGPVSSGKSSFISSVQSVFNGNVTNRAMVGSSTTSFTKKLQSFNIRGQKGEDPTRLTLCDVMGLGDGEMTGLTLHDILSVIKGHVPEGHKFSPDQPVRSETVGYVKRPTLKDRIHCVAFVVDASKILTYSKGLRTTFQQLREHISDLGVHQVALLTHVDQICPETAKDVTQVYKSWIIQETMDRAGALLGMSTSYIVPVKNYSSELDLDVNTDVLLLSAVDHILQYADLYYQDNTPQCTGSMTYKDIDI</sequence>
<dbReference type="Proteomes" id="UP000261420">
    <property type="component" value="Unplaced"/>
</dbReference>
<evidence type="ECO:0000313" key="2">
    <source>
        <dbReference type="Proteomes" id="UP000261420"/>
    </source>
</evidence>
<name>A0A3B4U5R5_SERDU</name>
<dbReference type="PANTHER" id="PTHR14241:SF28">
    <property type="entry name" value="INTERFERON-INDUCED PROTEIN 44-LIKE"/>
    <property type="match status" value="1"/>
</dbReference>
<dbReference type="InterPro" id="IPR027417">
    <property type="entry name" value="P-loop_NTPase"/>
</dbReference>
<dbReference type="STRING" id="41447.ENSSDUP00000013518"/>
<proteinExistence type="predicted"/>
<dbReference type="AlphaFoldDB" id="A0A3B4U5R5"/>
<dbReference type="Ensembl" id="ENSSDUT00000013763.1">
    <property type="protein sequence ID" value="ENSSDUP00000013518.1"/>
    <property type="gene ID" value="ENSSDUG00000009821.1"/>
</dbReference>
<protein>
    <recommendedName>
        <fullName evidence="3">G domain-containing protein</fullName>
    </recommendedName>
</protein>
<organism evidence="1 2">
    <name type="scientific">Seriola dumerili</name>
    <name type="common">Greater amberjack</name>
    <name type="synonym">Caranx dumerili</name>
    <dbReference type="NCBI Taxonomy" id="41447"/>
    <lineage>
        <taxon>Eukaryota</taxon>
        <taxon>Metazoa</taxon>
        <taxon>Chordata</taxon>
        <taxon>Craniata</taxon>
        <taxon>Vertebrata</taxon>
        <taxon>Euteleostomi</taxon>
        <taxon>Actinopterygii</taxon>
        <taxon>Neopterygii</taxon>
        <taxon>Teleostei</taxon>
        <taxon>Neoteleostei</taxon>
        <taxon>Acanthomorphata</taxon>
        <taxon>Carangaria</taxon>
        <taxon>Carangiformes</taxon>
        <taxon>Carangidae</taxon>
        <taxon>Seriola</taxon>
    </lineage>
</organism>
<keyword evidence="2" id="KW-1185">Reference proteome</keyword>
<reference evidence="1" key="2">
    <citation type="submission" date="2025-09" db="UniProtKB">
        <authorList>
            <consortium name="Ensembl"/>
        </authorList>
    </citation>
    <scope>IDENTIFICATION</scope>
</reference>
<dbReference type="GeneTree" id="ENSGT00940000165866"/>
<reference evidence="1" key="1">
    <citation type="submission" date="2025-08" db="UniProtKB">
        <authorList>
            <consortium name="Ensembl"/>
        </authorList>
    </citation>
    <scope>IDENTIFICATION</scope>
</reference>
<dbReference type="SUPFAM" id="SSF52540">
    <property type="entry name" value="P-loop containing nucleoside triphosphate hydrolases"/>
    <property type="match status" value="1"/>
</dbReference>
<dbReference type="PANTHER" id="PTHR14241">
    <property type="entry name" value="INTERFERON-INDUCED PROTEIN 44"/>
    <property type="match status" value="1"/>
</dbReference>
<dbReference type="Gene3D" id="3.40.50.300">
    <property type="entry name" value="P-loop containing nucleotide triphosphate hydrolases"/>
    <property type="match status" value="1"/>
</dbReference>